<protein>
    <submittedName>
        <fullName evidence="2">Uncharacterized protein</fullName>
    </submittedName>
</protein>
<evidence type="ECO:0000256" key="1">
    <source>
        <dbReference type="SAM" id="Phobius"/>
    </source>
</evidence>
<keyword evidence="3" id="KW-1185">Reference proteome</keyword>
<dbReference type="Proteomes" id="UP000198535">
    <property type="component" value="Unassembled WGS sequence"/>
</dbReference>
<reference evidence="3" key="1">
    <citation type="submission" date="2016-10" db="EMBL/GenBank/DDBJ databases">
        <authorList>
            <person name="Varghese N."/>
            <person name="Submissions S."/>
        </authorList>
    </citation>
    <scope>NUCLEOTIDE SEQUENCE [LARGE SCALE GENOMIC DNA]</scope>
    <source>
        <strain evidence="3">Mob M</strain>
    </source>
</reference>
<keyword evidence="1" id="KW-1133">Transmembrane helix</keyword>
<evidence type="ECO:0000313" key="3">
    <source>
        <dbReference type="Proteomes" id="UP000198535"/>
    </source>
</evidence>
<dbReference type="STRING" id="487685.SAMN04488696_1531"/>
<organism evidence="2 3">
    <name type="scientific">Methanolobus profundi</name>
    <dbReference type="NCBI Taxonomy" id="487685"/>
    <lineage>
        <taxon>Archaea</taxon>
        <taxon>Methanobacteriati</taxon>
        <taxon>Methanobacteriota</taxon>
        <taxon>Stenosarchaea group</taxon>
        <taxon>Methanomicrobia</taxon>
        <taxon>Methanosarcinales</taxon>
        <taxon>Methanosarcinaceae</taxon>
        <taxon>Methanolobus</taxon>
    </lineage>
</organism>
<dbReference type="RefSeq" id="WP_091935543.1">
    <property type="nucleotide sequence ID" value="NZ_FOUJ01000002.1"/>
</dbReference>
<feature type="transmembrane region" description="Helical" evidence="1">
    <location>
        <begin position="101"/>
        <end position="118"/>
    </location>
</feature>
<proteinExistence type="predicted"/>
<gene>
    <name evidence="2" type="ORF">SAMN04488696_1531</name>
</gene>
<dbReference type="EMBL" id="FOUJ01000002">
    <property type="protein sequence ID" value="SFM50689.1"/>
    <property type="molecule type" value="Genomic_DNA"/>
</dbReference>
<accession>A0A1I4REN5</accession>
<keyword evidence="1" id="KW-0812">Transmembrane</keyword>
<feature type="transmembrane region" description="Helical" evidence="1">
    <location>
        <begin position="45"/>
        <end position="61"/>
    </location>
</feature>
<dbReference type="OrthoDB" id="142545at2157"/>
<evidence type="ECO:0000313" key="2">
    <source>
        <dbReference type="EMBL" id="SFM50689.1"/>
    </source>
</evidence>
<keyword evidence="1" id="KW-0472">Membrane</keyword>
<feature type="transmembrane region" description="Helical" evidence="1">
    <location>
        <begin position="20"/>
        <end position="39"/>
    </location>
</feature>
<feature type="transmembrane region" description="Helical" evidence="1">
    <location>
        <begin position="138"/>
        <end position="157"/>
    </location>
</feature>
<sequence>MKNDGQEIIRVDIPKDQSLLMILIIPMIIVYFFLIAGIFSPTFEILAYLLWYLSIVILILQDRTTLNVTNGKIIIRRRFFDHVSLDIKEIRNVRTRNINPMLRVVVYLCIIGVIGYYGNDVLRSIQTYQTLHAPLEATAGLVISKITLAVYFYAAILSRAERRMKHSTCVEARTENGKFVFYPDRPEEFEKSLTYQVNTINLGSS</sequence>
<dbReference type="AlphaFoldDB" id="A0A1I4REN5"/>
<name>A0A1I4REN5_9EURY</name>